<dbReference type="Proteomes" id="UP000196239">
    <property type="component" value="Chromosome 1"/>
</dbReference>
<dbReference type="InterPro" id="IPR047676">
    <property type="entry name" value="FxLYD_dom"/>
</dbReference>
<gene>
    <name evidence="1" type="ORF">NDEV_1514</name>
</gene>
<dbReference type="AlphaFoldDB" id="A0A128A4K0"/>
<evidence type="ECO:0000313" key="1">
    <source>
        <dbReference type="EMBL" id="CUR52279.1"/>
    </source>
</evidence>
<reference evidence="2" key="1">
    <citation type="submission" date="2015-10" db="EMBL/GenBank/DDBJ databases">
        <authorList>
            <person name="Lehtovirta-Morley L.E."/>
            <person name="Vieille C."/>
        </authorList>
    </citation>
    <scope>NUCLEOTIDE SEQUENCE [LARGE SCALE GENOMIC DNA]</scope>
</reference>
<dbReference type="EMBL" id="LN890280">
    <property type="protein sequence ID" value="CUR52279.1"/>
    <property type="molecule type" value="Genomic_DNA"/>
</dbReference>
<accession>A0A128A4K0</accession>
<organism evidence="1 2">
    <name type="scientific">Nitrosotalea devaniterrae</name>
    <dbReference type="NCBI Taxonomy" id="1078905"/>
    <lineage>
        <taxon>Archaea</taxon>
        <taxon>Nitrososphaerota</taxon>
        <taxon>Nitrososphaeria</taxon>
        <taxon>Nitrosotaleales</taxon>
        <taxon>Nitrosotaleaceae</taxon>
        <taxon>Nitrosotalea</taxon>
    </lineage>
</organism>
<sequence length="151" mass="16501">MLQVSIRIRWLLIPNISENTKSNHNKISKLHLRLANFVFLALFLSYIISSQEVQGDSSGAITPPIQSFSNFTCTAGIGNVLLTGQFTNGDTPYRVIFLKMLVLDQNGHTIATGSGNISNIKAHDTVAFNAITRFSGNFSSCTVQIDNAIPK</sequence>
<name>A0A128A4K0_9ARCH</name>
<protein>
    <submittedName>
        <fullName evidence="1">Uncharacterized protein</fullName>
    </submittedName>
</protein>
<evidence type="ECO:0000313" key="2">
    <source>
        <dbReference type="Proteomes" id="UP000196239"/>
    </source>
</evidence>
<keyword evidence="2" id="KW-1185">Reference proteome</keyword>
<dbReference type="KEGG" id="ndv:NDEV_1514"/>
<dbReference type="NCBIfam" id="NF038353">
    <property type="entry name" value="FxLYD_dom"/>
    <property type="match status" value="1"/>
</dbReference>
<proteinExistence type="predicted"/>